<comment type="similarity">
    <text evidence="2">Belongs to the class-II pyridoxal-phosphate-dependent aminotransferase family.</text>
</comment>
<feature type="domain" description="Aminotransferase class I/classII large" evidence="7">
    <location>
        <begin position="261"/>
        <end position="458"/>
    </location>
</feature>
<comment type="cofactor">
    <cofactor evidence="1">
        <name>pyridoxal 5'-phosphate</name>
        <dbReference type="ChEBI" id="CHEBI:597326"/>
    </cofactor>
</comment>
<dbReference type="Gene3D" id="3.40.640.10">
    <property type="entry name" value="Type I PLP-dependent aspartate aminotransferase-like (Major domain)"/>
    <property type="match status" value="3"/>
</dbReference>
<dbReference type="GO" id="GO:0030170">
    <property type="term" value="F:pyridoxal phosphate binding"/>
    <property type="evidence" value="ECO:0007669"/>
    <property type="project" value="InterPro"/>
</dbReference>
<comment type="catalytic activity">
    <reaction evidence="6">
        <text>L-serine + hexadecanoyl-CoA + H(+) = 3-oxosphinganine + CO2 + CoA</text>
        <dbReference type="Rhea" id="RHEA:14761"/>
        <dbReference type="ChEBI" id="CHEBI:15378"/>
        <dbReference type="ChEBI" id="CHEBI:16526"/>
        <dbReference type="ChEBI" id="CHEBI:33384"/>
        <dbReference type="ChEBI" id="CHEBI:57287"/>
        <dbReference type="ChEBI" id="CHEBI:57379"/>
        <dbReference type="ChEBI" id="CHEBI:58299"/>
        <dbReference type="EC" id="2.3.1.50"/>
    </reaction>
</comment>
<dbReference type="EC" id="2.3.1.50" evidence="3"/>
<dbReference type="InterPro" id="IPR015422">
    <property type="entry name" value="PyrdxlP-dep_Trfase_small"/>
</dbReference>
<dbReference type="GO" id="GO:0004758">
    <property type="term" value="F:serine C-palmitoyltransferase activity"/>
    <property type="evidence" value="ECO:0007669"/>
    <property type="project" value="UniProtKB-EC"/>
</dbReference>
<dbReference type="PROSITE" id="PS00599">
    <property type="entry name" value="AA_TRANSFER_CLASS_2"/>
    <property type="match status" value="1"/>
</dbReference>
<dbReference type="InterPro" id="IPR001917">
    <property type="entry name" value="Aminotrans_II_pyridoxalP_BS"/>
</dbReference>
<reference evidence="8 9" key="1">
    <citation type="journal article" date="2020" name="BMC Genomics">
        <title>Correction to: Identification and distribution of gene clusters required for synthesis of sphingolipid metabolism inhibitors in diverse species of the filamentous fungus Fusarium.</title>
        <authorList>
            <person name="Kim H.S."/>
            <person name="Lohmar J.M."/>
            <person name="Busman M."/>
            <person name="Brown D.W."/>
            <person name="Naumann T.A."/>
            <person name="Divon H.H."/>
            <person name="Lysoe E."/>
            <person name="Uhlig S."/>
            <person name="Proctor R.H."/>
        </authorList>
    </citation>
    <scope>NUCLEOTIDE SEQUENCE [LARGE SCALE GENOMIC DNA]</scope>
    <source>
        <strain evidence="8 9">NRRL 25214</strain>
    </source>
</reference>
<dbReference type="Gene3D" id="3.90.1150.10">
    <property type="entry name" value="Aspartate Aminotransferase, domain 1"/>
    <property type="match status" value="2"/>
</dbReference>
<dbReference type="GO" id="GO:0016020">
    <property type="term" value="C:membrane"/>
    <property type="evidence" value="ECO:0007669"/>
    <property type="project" value="GOC"/>
</dbReference>
<dbReference type="GO" id="GO:0046513">
    <property type="term" value="P:ceramide biosynthetic process"/>
    <property type="evidence" value="ECO:0007669"/>
    <property type="project" value="TreeGrafter"/>
</dbReference>
<evidence type="ECO:0000256" key="5">
    <source>
        <dbReference type="ARBA" id="ARBA00022898"/>
    </source>
</evidence>
<dbReference type="SUPFAM" id="SSF53383">
    <property type="entry name" value="PLP-dependent transferases"/>
    <property type="match status" value="2"/>
</dbReference>
<evidence type="ECO:0000313" key="9">
    <source>
        <dbReference type="Proteomes" id="UP000573603"/>
    </source>
</evidence>
<evidence type="ECO:0000256" key="1">
    <source>
        <dbReference type="ARBA" id="ARBA00001933"/>
    </source>
</evidence>
<dbReference type="InterPro" id="IPR015424">
    <property type="entry name" value="PyrdxlP-dep_Trfase"/>
</dbReference>
<proteinExistence type="inferred from homology"/>
<dbReference type="InterPro" id="IPR004839">
    <property type="entry name" value="Aminotransferase_I/II_large"/>
</dbReference>
<evidence type="ECO:0000259" key="7">
    <source>
        <dbReference type="Pfam" id="PF00155"/>
    </source>
</evidence>
<organism evidence="8 9">
    <name type="scientific">Fusarium anthophilum</name>
    <dbReference type="NCBI Taxonomy" id="48485"/>
    <lineage>
        <taxon>Eukaryota</taxon>
        <taxon>Fungi</taxon>
        <taxon>Dikarya</taxon>
        <taxon>Ascomycota</taxon>
        <taxon>Pezizomycotina</taxon>
        <taxon>Sordariomycetes</taxon>
        <taxon>Hypocreomycetidae</taxon>
        <taxon>Hypocreales</taxon>
        <taxon>Nectriaceae</taxon>
        <taxon>Fusarium</taxon>
        <taxon>Fusarium fujikuroi species complex</taxon>
    </lineage>
</organism>
<keyword evidence="9" id="KW-1185">Reference proteome</keyword>
<dbReference type="Pfam" id="PF00155">
    <property type="entry name" value="Aminotran_1_2"/>
    <property type="match status" value="1"/>
</dbReference>
<dbReference type="Proteomes" id="UP000573603">
    <property type="component" value="Unassembled WGS sequence"/>
</dbReference>
<dbReference type="GO" id="GO:0046512">
    <property type="term" value="P:sphingosine biosynthetic process"/>
    <property type="evidence" value="ECO:0007669"/>
    <property type="project" value="TreeGrafter"/>
</dbReference>
<dbReference type="GO" id="GO:0017059">
    <property type="term" value="C:serine palmitoyltransferase complex"/>
    <property type="evidence" value="ECO:0007669"/>
    <property type="project" value="TreeGrafter"/>
</dbReference>
<dbReference type="EMBL" id="JABEVY010000210">
    <property type="protein sequence ID" value="KAF5242408.1"/>
    <property type="molecule type" value="Genomic_DNA"/>
</dbReference>
<evidence type="ECO:0000256" key="3">
    <source>
        <dbReference type="ARBA" id="ARBA00013220"/>
    </source>
</evidence>
<evidence type="ECO:0000256" key="4">
    <source>
        <dbReference type="ARBA" id="ARBA00022679"/>
    </source>
</evidence>
<comment type="caution">
    <text evidence="8">The sequence shown here is derived from an EMBL/GenBank/DDBJ whole genome shotgun (WGS) entry which is preliminary data.</text>
</comment>
<evidence type="ECO:0000256" key="2">
    <source>
        <dbReference type="ARBA" id="ARBA00008392"/>
    </source>
</evidence>
<keyword evidence="4" id="KW-0808">Transferase</keyword>
<dbReference type="InterPro" id="IPR015421">
    <property type="entry name" value="PyrdxlP-dep_Trfase_major"/>
</dbReference>
<gene>
    <name evidence="8" type="ORF">FANTH_8694</name>
</gene>
<name>A0A8H4Z9P2_9HYPO</name>
<dbReference type="InterPro" id="IPR050087">
    <property type="entry name" value="AON_synthase_class-II"/>
</dbReference>
<evidence type="ECO:0000256" key="6">
    <source>
        <dbReference type="ARBA" id="ARBA00048528"/>
    </source>
</evidence>
<dbReference type="PANTHER" id="PTHR13693:SF3">
    <property type="entry name" value="LD36009P"/>
    <property type="match status" value="1"/>
</dbReference>
<protein>
    <recommendedName>
        <fullName evidence="3">serine C-palmitoyltransferase</fullName>
        <ecNumber evidence="3">2.3.1.50</ecNumber>
    </recommendedName>
</protein>
<sequence length="806" mass="88822">MSTTTKTNIIVSHESIVHPTLTDKGKHVVGKQLRAPRDPPVSLEKKINFYIWVLTIMLIQAWRDLKTRRWFKPLQRDDVAGHYFYVPIGRLNPRILLSAPHDRVLIRTIPSSMTRDYEELDDFSACPEREIVNAGSNNYGGFSRSEHNSASLIESTLRLLPFNPAPIELSSRVHEELAAYMGSKACATTTSGFSANLLAFQTAAETAEKLGRHCIFLLDAESHASMFTGAFINKRTTTHRFKHNDITDLDLAGHMSPAPAILALRRIYNFCLLVDEAHGFMALGKGGRGSFEWWQDRGYDCPLEEIDIMTGTMSKSVGCIGGFVSTNGIYAAELERQRALQHQNGAETLSTVVLVRILSLINKPKFIEERMTTLERKASFVADCLAQAGCDILSSYGSPVVCFPVGTIQQASRFHEEAMQRGFAVACGVPPATPLWSCRVRVCIFATTSWKDILDLINMIIKVSCKLQIKGITPTVFTPDILPKQHPDDPSIAEQSVKSDASFCSYVEDLSKKYPGGDLEAKPPLNLPQSQEAVEASVKAFSKYGLGPSSVRWYYGTFDVFIALERRLAKLYPSLEHHSGRCRAMLGTDAHTMMLSLLSACTNPYASGVINILLIPATAPLAVKDGANLNRPRVDTQIIYYDNLDNVVAELRKLPGAASKLHLTLYLQTTNHDGSILDLPATIQRIVSEIADPIQLKGLKLILDDSGGLGKIGPRHLGYLDLMEREHGVSFLKKMLGKKLAPKTEVVVTGSFFNAFGQQGGYIISSASFVEVHTVSSKSFVFSTPPTPVQVAMSEKVLEILSRGTS</sequence>
<evidence type="ECO:0000313" key="8">
    <source>
        <dbReference type="EMBL" id="KAF5242408.1"/>
    </source>
</evidence>
<dbReference type="AlphaFoldDB" id="A0A8H4Z9P2"/>
<dbReference type="PANTHER" id="PTHR13693">
    <property type="entry name" value="CLASS II AMINOTRANSFERASE/8-AMINO-7-OXONONANOATE SYNTHASE"/>
    <property type="match status" value="1"/>
</dbReference>
<keyword evidence="5" id="KW-0663">Pyridoxal phosphate</keyword>
<accession>A0A8H4Z9P2</accession>